<feature type="binding site" evidence="4">
    <location>
        <position position="251"/>
    </location>
    <ligand>
        <name>substrate</name>
    </ligand>
</feature>
<feature type="binding site" evidence="4">
    <location>
        <position position="369"/>
    </location>
    <ligand>
        <name>substrate</name>
    </ligand>
</feature>
<dbReference type="EMBL" id="WNCR01000001">
    <property type="protein sequence ID" value="MTU27793.1"/>
    <property type="molecule type" value="Genomic_DNA"/>
</dbReference>
<proteinExistence type="inferred from homology"/>
<comment type="caution">
    <text evidence="8">The sequence shown here is derived from an EMBL/GenBank/DDBJ whole genome shotgun (WGS) entry which is preliminary data.</text>
</comment>
<feature type="binding site" evidence="4">
    <location>
        <position position="239"/>
    </location>
    <ligand>
        <name>substrate</name>
    </ligand>
</feature>
<dbReference type="EMBL" id="QRKC01000001">
    <property type="protein sequence ID" value="RHH80412.1"/>
    <property type="molecule type" value="Genomic_DNA"/>
</dbReference>
<evidence type="ECO:0000256" key="2">
    <source>
        <dbReference type="ARBA" id="ARBA00038358"/>
    </source>
</evidence>
<evidence type="ECO:0000313" key="10">
    <source>
        <dbReference type="Proteomes" id="UP000261088"/>
    </source>
</evidence>
<keyword evidence="5" id="KW-0732">Signal</keyword>
<dbReference type="InterPro" id="IPR008928">
    <property type="entry name" value="6-hairpin_glycosidase_sf"/>
</dbReference>
<feature type="active site" description="Nucleophile" evidence="3">
    <location>
        <position position="114"/>
    </location>
</feature>
<sequence>MVKVKYLMGMALSVALISCGGTGDGFVGENVEFARKQIGKEIELIEASGKFMNPTTLNSDGSVYYCNLADWRSGFFPGSVWYLYELTGDKSLLPLAQKYTEAVKDAKNIKWNHDVGFMIYCSFGNGLRLTGDPEYKEVIVEAARSLSTRFRPVAGIIQSWDVDRGWISERGWECPVIIDNMMNLELLFAATRLSGDSTFYKVAVSHVDRTMKEQYRPDGSCYHVVDYSMKDGSVRNRHTAQGYAHESAWSRGQAWGIYGLTLCYRETGDRKYLDQALKAVRFMFNHKNTPEDLVFYWDMDAPNIPNDYRDASAAACIASALYEISTVDVPEPQTYKAYADRIMESLASPTYRAELGTNGNFLLMHCVGSIPHNGEIDVPLNYADYYFLEALKRKRDIEQKGSKGC</sequence>
<name>A0A412M840_9BACT</name>
<evidence type="ECO:0000256" key="4">
    <source>
        <dbReference type="PIRSR" id="PIRSR610905-2"/>
    </source>
</evidence>
<evidence type="ECO:0000313" key="9">
    <source>
        <dbReference type="EMBL" id="RHH80412.1"/>
    </source>
</evidence>
<dbReference type="InterPro" id="IPR052369">
    <property type="entry name" value="UG_Glycosaminoglycan_Hydrolase"/>
</dbReference>
<dbReference type="GO" id="GO:0000272">
    <property type="term" value="P:polysaccharide catabolic process"/>
    <property type="evidence" value="ECO:0007669"/>
    <property type="project" value="TreeGrafter"/>
</dbReference>
<feature type="signal peptide" evidence="5">
    <location>
        <begin position="1"/>
        <end position="20"/>
    </location>
</feature>
<dbReference type="SUPFAM" id="SSF48208">
    <property type="entry name" value="Six-hairpin glycosidases"/>
    <property type="match status" value="1"/>
</dbReference>
<dbReference type="Proteomes" id="UP000283732">
    <property type="component" value="Unassembled WGS sequence"/>
</dbReference>
<dbReference type="Pfam" id="PF07470">
    <property type="entry name" value="Glyco_hydro_88"/>
    <property type="match status" value="1"/>
</dbReference>
<reference evidence="6 13" key="2">
    <citation type="journal article" date="2019" name="Nat. Med.">
        <title>A library of human gut bacterial isolates paired with longitudinal multiomics data enables mechanistic microbiome research.</title>
        <authorList>
            <person name="Poyet M."/>
            <person name="Groussin M."/>
            <person name="Gibbons S.M."/>
            <person name="Avila-Pacheco J."/>
            <person name="Jiang X."/>
            <person name="Kearney S.M."/>
            <person name="Perrotta A.R."/>
            <person name="Berdy B."/>
            <person name="Zhao S."/>
            <person name="Lieberman T.D."/>
            <person name="Swanson P.K."/>
            <person name="Smith M."/>
            <person name="Roesemann S."/>
            <person name="Alexander J.E."/>
            <person name="Rich S.A."/>
            <person name="Livny J."/>
            <person name="Vlamakis H."/>
            <person name="Clish C."/>
            <person name="Bullock K."/>
            <person name="Deik A."/>
            <person name="Scott J."/>
            <person name="Pierce K.A."/>
            <person name="Xavier R.J."/>
            <person name="Alm E.J."/>
        </authorList>
    </citation>
    <scope>NUCLEOTIDE SEQUENCE [LARGE SCALE GENOMIC DNA]</scope>
    <source>
        <strain evidence="6 13">BIOML-A25</strain>
    </source>
</reference>
<evidence type="ECO:0000313" key="11">
    <source>
        <dbReference type="Proteomes" id="UP000283732"/>
    </source>
</evidence>
<dbReference type="InterPro" id="IPR010905">
    <property type="entry name" value="Glyco_hydro_88"/>
</dbReference>
<feature type="binding site" evidence="4">
    <location>
        <position position="114"/>
    </location>
    <ligand>
        <name>substrate</name>
    </ligand>
</feature>
<comment type="similarity">
    <text evidence="2">Belongs to the glycosyl hydrolase 88 family.</text>
</comment>
<evidence type="ECO:0000256" key="3">
    <source>
        <dbReference type="PIRSR" id="PIRSR610905-1"/>
    </source>
</evidence>
<evidence type="ECO:0000313" key="6">
    <source>
        <dbReference type="EMBL" id="MTU27793.1"/>
    </source>
</evidence>
<dbReference type="Proteomes" id="UP000437446">
    <property type="component" value="Unassembled WGS sequence"/>
</dbReference>
<accession>A0A412M840</accession>
<dbReference type="EMBL" id="QSEF01000007">
    <property type="protein sequence ID" value="RGZ49452.1"/>
    <property type="molecule type" value="Genomic_DNA"/>
</dbReference>
<dbReference type="AlphaFoldDB" id="A0A412M840"/>
<dbReference type="GO" id="GO:0052757">
    <property type="term" value="F:chondroitin hydrolase activity"/>
    <property type="evidence" value="ECO:0007669"/>
    <property type="project" value="TreeGrafter"/>
</dbReference>
<reference evidence="10 11" key="1">
    <citation type="submission" date="2018-08" db="EMBL/GenBank/DDBJ databases">
        <title>A genome reference for cultivated species of the human gut microbiota.</title>
        <authorList>
            <person name="Zou Y."/>
            <person name="Xue W."/>
            <person name="Luo G."/>
        </authorList>
    </citation>
    <scope>NUCLEOTIDE SEQUENCE [LARGE SCALE GENOMIC DNA]</scope>
    <source>
        <strain evidence="9 11">AM16-50</strain>
        <strain evidence="8 12">AM50-15</strain>
        <strain evidence="7 10">OM05-11AA</strain>
    </source>
</reference>
<evidence type="ECO:0000313" key="7">
    <source>
        <dbReference type="EMBL" id="RGN52892.1"/>
    </source>
</evidence>
<dbReference type="PANTHER" id="PTHR36845">
    <property type="entry name" value="HYDROLASE, PUTATIVE (AFU_ORTHOLOGUE AFUA_7G05090)-RELATED"/>
    <property type="match status" value="1"/>
</dbReference>
<dbReference type="Proteomes" id="UP000261088">
    <property type="component" value="Unassembled WGS sequence"/>
</dbReference>
<dbReference type="PANTHER" id="PTHR36845:SF1">
    <property type="entry name" value="HYDROLASE, PUTATIVE (AFU_ORTHOLOGUE AFUA_7G05090)-RELATED"/>
    <property type="match status" value="1"/>
</dbReference>
<evidence type="ECO:0000313" key="13">
    <source>
        <dbReference type="Proteomes" id="UP000437446"/>
    </source>
</evidence>
<evidence type="ECO:0000313" key="12">
    <source>
        <dbReference type="Proteomes" id="UP000285173"/>
    </source>
</evidence>
<dbReference type="InterPro" id="IPR012341">
    <property type="entry name" value="6hp_glycosidase-like_sf"/>
</dbReference>
<protein>
    <submittedName>
        <fullName evidence="8">Glucuronyl hydrolase</fullName>
    </submittedName>
</protein>
<dbReference type="EMBL" id="QSUP01000004">
    <property type="protein sequence ID" value="RGN52892.1"/>
    <property type="molecule type" value="Genomic_DNA"/>
</dbReference>
<evidence type="ECO:0000256" key="5">
    <source>
        <dbReference type="SAM" id="SignalP"/>
    </source>
</evidence>
<feature type="chain" id="PRO_5044085482" evidence="5">
    <location>
        <begin position="21"/>
        <end position="405"/>
    </location>
</feature>
<evidence type="ECO:0000313" key="8">
    <source>
        <dbReference type="EMBL" id="RGZ49452.1"/>
    </source>
</evidence>
<feature type="binding site" evidence="4">
    <location>
        <position position="255"/>
    </location>
    <ligand>
        <name>substrate</name>
    </ligand>
</feature>
<keyword evidence="1 8" id="KW-0378">Hydrolase</keyword>
<organism evidence="8 12">
    <name type="scientific">Parabacteroides merdae</name>
    <dbReference type="NCBI Taxonomy" id="46503"/>
    <lineage>
        <taxon>Bacteria</taxon>
        <taxon>Pseudomonadati</taxon>
        <taxon>Bacteroidota</taxon>
        <taxon>Bacteroidia</taxon>
        <taxon>Bacteroidales</taxon>
        <taxon>Tannerellaceae</taxon>
        <taxon>Parabacteroides</taxon>
    </lineage>
</organism>
<gene>
    <name evidence="9" type="ORF">DW191_04780</name>
    <name evidence="8" type="ORF">DW986_06710</name>
    <name evidence="7" type="ORF">DXB61_04895</name>
    <name evidence="6" type="ORF">GMD66_00895</name>
</gene>
<feature type="active site" description="Proton donor" evidence="3">
    <location>
        <position position="179"/>
    </location>
</feature>
<dbReference type="PROSITE" id="PS51257">
    <property type="entry name" value="PROKAR_LIPOPROTEIN"/>
    <property type="match status" value="1"/>
</dbReference>
<dbReference type="Proteomes" id="UP000285173">
    <property type="component" value="Unassembled WGS sequence"/>
</dbReference>
<dbReference type="RefSeq" id="WP_005645279.1">
    <property type="nucleotide sequence ID" value="NZ_DAWDXW010000027.1"/>
</dbReference>
<feature type="binding site" evidence="4">
    <location>
        <position position="179"/>
    </location>
    <ligand>
        <name>substrate</name>
    </ligand>
</feature>
<evidence type="ECO:0000256" key="1">
    <source>
        <dbReference type="ARBA" id="ARBA00022801"/>
    </source>
</evidence>
<dbReference type="Gene3D" id="1.50.10.10">
    <property type="match status" value="1"/>
</dbReference>